<evidence type="ECO:0000256" key="2">
    <source>
        <dbReference type="ARBA" id="ARBA00023125"/>
    </source>
</evidence>
<sequence>MNLREISKLFYQLKLANQELTAKFEKETGFSITRYELMMFLKENGPCSQTSLQQELKIDSAAVTRHLKILEEKKYVTRERNKHNNREVFVKITPQAFDELSTCEQKYHSSEKPINISLSKQEGELLLELLTKLVK</sequence>
<dbReference type="SUPFAM" id="SSF46785">
    <property type="entry name" value="Winged helix' DNA-binding domain"/>
    <property type="match status" value="1"/>
</dbReference>
<keyword evidence="1" id="KW-0805">Transcription regulation</keyword>
<accession>S0J701</accession>
<dbReference type="AlphaFoldDB" id="S0J701"/>
<evidence type="ECO:0000256" key="1">
    <source>
        <dbReference type="ARBA" id="ARBA00023015"/>
    </source>
</evidence>
<dbReference type="InterPro" id="IPR036388">
    <property type="entry name" value="WH-like_DNA-bd_sf"/>
</dbReference>
<dbReference type="SMART" id="SM00347">
    <property type="entry name" value="HTH_MARR"/>
    <property type="match status" value="1"/>
</dbReference>
<dbReference type="InterPro" id="IPR000835">
    <property type="entry name" value="HTH_MarR-typ"/>
</dbReference>
<organism evidence="5 6">
    <name type="scientific">Enterococcus saccharolyticus subsp. saccharolyticus ATCC 43076</name>
    <dbReference type="NCBI Taxonomy" id="1139996"/>
    <lineage>
        <taxon>Bacteria</taxon>
        <taxon>Bacillati</taxon>
        <taxon>Bacillota</taxon>
        <taxon>Bacilli</taxon>
        <taxon>Lactobacillales</taxon>
        <taxon>Enterococcaceae</taxon>
        <taxon>Enterococcus</taxon>
    </lineage>
</organism>
<feature type="domain" description="HTH marR-type" evidence="4">
    <location>
        <begin position="1"/>
        <end position="135"/>
    </location>
</feature>
<dbReference type="PANTHER" id="PTHR42756">
    <property type="entry name" value="TRANSCRIPTIONAL REGULATOR, MARR"/>
    <property type="match status" value="1"/>
</dbReference>
<protein>
    <recommendedName>
        <fullName evidence="4">HTH marR-type domain-containing protein</fullName>
    </recommendedName>
</protein>
<dbReference type="CDD" id="cd00090">
    <property type="entry name" value="HTH_ARSR"/>
    <property type="match status" value="1"/>
</dbReference>
<gene>
    <name evidence="5" type="ORF">OMQ_01946</name>
</gene>
<dbReference type="STRING" id="41997.RV16_GL001062"/>
<dbReference type="EMBL" id="AHYT01000009">
    <property type="protein sequence ID" value="EOT28032.1"/>
    <property type="molecule type" value="Genomic_DNA"/>
</dbReference>
<dbReference type="PANTHER" id="PTHR42756:SF1">
    <property type="entry name" value="TRANSCRIPTIONAL REPRESSOR OF EMRAB OPERON"/>
    <property type="match status" value="1"/>
</dbReference>
<keyword evidence="6" id="KW-1185">Reference proteome</keyword>
<evidence type="ECO:0000313" key="5">
    <source>
        <dbReference type="EMBL" id="EOT28032.1"/>
    </source>
</evidence>
<dbReference type="eggNOG" id="COG1846">
    <property type="taxonomic scope" value="Bacteria"/>
</dbReference>
<evidence type="ECO:0000259" key="4">
    <source>
        <dbReference type="PROSITE" id="PS50995"/>
    </source>
</evidence>
<dbReference type="Proteomes" id="UP000014136">
    <property type="component" value="Unassembled WGS sequence"/>
</dbReference>
<dbReference type="Pfam" id="PF01047">
    <property type="entry name" value="MarR"/>
    <property type="match status" value="1"/>
</dbReference>
<name>S0J701_9ENTE</name>
<dbReference type="PRINTS" id="PR00598">
    <property type="entry name" value="HTHMARR"/>
</dbReference>
<dbReference type="GO" id="GO:0003677">
    <property type="term" value="F:DNA binding"/>
    <property type="evidence" value="ECO:0007669"/>
    <property type="project" value="UniProtKB-KW"/>
</dbReference>
<proteinExistence type="predicted"/>
<dbReference type="OrthoDB" id="2366010at2"/>
<reference evidence="5 6" key="1">
    <citation type="submission" date="2013-03" db="EMBL/GenBank/DDBJ databases">
        <title>The Genome Sequence of Enterococcus saccharolyticus ATCC_43076 (Illumina only assembly).</title>
        <authorList>
            <consortium name="The Broad Institute Genomics Platform"/>
            <consortium name="The Broad Institute Genome Sequencing Center for Infectious Disease"/>
            <person name="Earl A."/>
            <person name="Russ C."/>
            <person name="Gilmore M."/>
            <person name="Surin D."/>
            <person name="Walker B."/>
            <person name="Young S."/>
            <person name="Zeng Q."/>
            <person name="Gargeya S."/>
            <person name="Fitzgerald M."/>
            <person name="Haas B."/>
            <person name="Abouelleil A."/>
            <person name="Allen A.W."/>
            <person name="Alvarado L."/>
            <person name="Arachchi H.M."/>
            <person name="Berlin A.M."/>
            <person name="Chapman S.B."/>
            <person name="Gainer-Dewar J."/>
            <person name="Goldberg J."/>
            <person name="Griggs A."/>
            <person name="Gujja S."/>
            <person name="Hansen M."/>
            <person name="Howarth C."/>
            <person name="Imamovic A."/>
            <person name="Ireland A."/>
            <person name="Larimer J."/>
            <person name="McCowan C."/>
            <person name="Murphy C."/>
            <person name="Pearson M."/>
            <person name="Poon T.W."/>
            <person name="Priest M."/>
            <person name="Roberts A."/>
            <person name="Saif S."/>
            <person name="Shea T."/>
            <person name="Sisk P."/>
            <person name="Sykes S."/>
            <person name="Wortman J."/>
            <person name="Nusbaum C."/>
            <person name="Birren B."/>
        </authorList>
    </citation>
    <scope>NUCLEOTIDE SEQUENCE [LARGE SCALE GENOMIC DNA]</scope>
    <source>
        <strain evidence="5 6">ATCC 43076</strain>
    </source>
</reference>
<evidence type="ECO:0000256" key="3">
    <source>
        <dbReference type="ARBA" id="ARBA00023163"/>
    </source>
</evidence>
<dbReference type="PROSITE" id="PS50995">
    <property type="entry name" value="HTH_MARR_2"/>
    <property type="match status" value="1"/>
</dbReference>
<dbReference type="PATRIC" id="fig|1139996.3.peg.1918"/>
<evidence type="ECO:0000313" key="6">
    <source>
        <dbReference type="Proteomes" id="UP000014136"/>
    </source>
</evidence>
<comment type="caution">
    <text evidence="5">The sequence shown here is derived from an EMBL/GenBank/DDBJ whole genome shotgun (WGS) entry which is preliminary data.</text>
</comment>
<dbReference type="GO" id="GO:0003700">
    <property type="term" value="F:DNA-binding transcription factor activity"/>
    <property type="evidence" value="ECO:0007669"/>
    <property type="project" value="InterPro"/>
</dbReference>
<keyword evidence="2" id="KW-0238">DNA-binding</keyword>
<dbReference type="HOGENOM" id="CLU_083287_18_0_9"/>
<dbReference type="Gene3D" id="1.10.10.10">
    <property type="entry name" value="Winged helix-like DNA-binding domain superfamily/Winged helix DNA-binding domain"/>
    <property type="match status" value="1"/>
</dbReference>
<dbReference type="InterPro" id="IPR001845">
    <property type="entry name" value="HTH_ArsR_DNA-bd_dom"/>
</dbReference>
<dbReference type="InterPro" id="IPR011991">
    <property type="entry name" value="ArsR-like_HTH"/>
</dbReference>
<dbReference type="InterPro" id="IPR036390">
    <property type="entry name" value="WH_DNA-bd_sf"/>
</dbReference>
<dbReference type="SMART" id="SM00418">
    <property type="entry name" value="HTH_ARSR"/>
    <property type="match status" value="1"/>
</dbReference>
<dbReference type="RefSeq" id="WP_016175716.1">
    <property type="nucleotide sequence ID" value="NZ_KE136389.1"/>
</dbReference>
<keyword evidence="3" id="KW-0804">Transcription</keyword>